<dbReference type="Proteomes" id="UP001549257">
    <property type="component" value="Unassembled WGS sequence"/>
</dbReference>
<gene>
    <name evidence="2" type="ORF">ABIE21_001038</name>
</gene>
<evidence type="ECO:0000313" key="2">
    <source>
        <dbReference type="EMBL" id="MET4581548.1"/>
    </source>
</evidence>
<keyword evidence="1" id="KW-1133">Transmembrane helix</keyword>
<dbReference type="EMBL" id="JBEPSJ010000001">
    <property type="protein sequence ID" value="MET4581548.1"/>
    <property type="molecule type" value="Genomic_DNA"/>
</dbReference>
<name>A0ABV2QM21_9MICO</name>
<feature type="transmembrane region" description="Helical" evidence="1">
    <location>
        <begin position="7"/>
        <end position="30"/>
    </location>
</feature>
<evidence type="ECO:0000256" key="1">
    <source>
        <dbReference type="SAM" id="Phobius"/>
    </source>
</evidence>
<organism evidence="2 3">
    <name type="scientific">Conyzicola nivalis</name>
    <dbReference type="NCBI Taxonomy" id="1477021"/>
    <lineage>
        <taxon>Bacteria</taxon>
        <taxon>Bacillati</taxon>
        <taxon>Actinomycetota</taxon>
        <taxon>Actinomycetes</taxon>
        <taxon>Micrococcales</taxon>
        <taxon>Microbacteriaceae</taxon>
        <taxon>Conyzicola</taxon>
    </lineage>
</organism>
<accession>A0ABV2QM21</accession>
<keyword evidence="3" id="KW-1185">Reference proteome</keyword>
<proteinExistence type="predicted"/>
<protein>
    <submittedName>
        <fullName evidence="2">Uncharacterized protein</fullName>
    </submittedName>
</protein>
<comment type="caution">
    <text evidence="2">The sequence shown here is derived from an EMBL/GenBank/DDBJ whole genome shotgun (WGS) entry which is preliminary data.</text>
</comment>
<evidence type="ECO:0000313" key="3">
    <source>
        <dbReference type="Proteomes" id="UP001549257"/>
    </source>
</evidence>
<sequence>MIVAGSLFFLSQVGAGTAVIVLLVASIAMFTGQALMCTPLTTPAS</sequence>
<keyword evidence="1" id="KW-0812">Transmembrane</keyword>
<dbReference type="RefSeq" id="WP_354023714.1">
    <property type="nucleotide sequence ID" value="NZ_JBEPSJ010000001.1"/>
</dbReference>
<keyword evidence="1" id="KW-0472">Membrane</keyword>
<reference evidence="2 3" key="1">
    <citation type="submission" date="2024-06" db="EMBL/GenBank/DDBJ databases">
        <title>Sorghum-associated microbial communities from plants grown in Nebraska, USA.</title>
        <authorList>
            <person name="Schachtman D."/>
        </authorList>
    </citation>
    <scope>NUCLEOTIDE SEQUENCE [LARGE SCALE GENOMIC DNA]</scope>
    <source>
        <strain evidence="2 3">2857</strain>
    </source>
</reference>